<dbReference type="Gene3D" id="2.60.40.3440">
    <property type="match status" value="1"/>
</dbReference>
<dbReference type="Pfam" id="PF13385">
    <property type="entry name" value="Laminin_G_3"/>
    <property type="match status" value="1"/>
</dbReference>
<protein>
    <recommendedName>
        <fullName evidence="4">LamG-like jellyroll fold domain-containing protein</fullName>
    </recommendedName>
</protein>
<dbReference type="InterPro" id="IPR013320">
    <property type="entry name" value="ConA-like_dom_sf"/>
</dbReference>
<dbReference type="RefSeq" id="WP_168442067.1">
    <property type="nucleotide sequence ID" value="NZ_CAAHFG010000001.1"/>
</dbReference>
<reference evidence="5 6" key="1">
    <citation type="submission" date="2019-04" db="EMBL/GenBank/DDBJ databases">
        <authorList>
            <person name="Van Vliet M D."/>
        </authorList>
    </citation>
    <scope>NUCLEOTIDE SEQUENCE [LARGE SCALE GENOMIC DNA]</scope>
    <source>
        <strain evidence="5 6">F1</strain>
    </source>
</reference>
<proteinExistence type="predicted"/>
<dbReference type="Gene3D" id="2.60.120.200">
    <property type="match status" value="1"/>
</dbReference>
<keyword evidence="2" id="KW-1015">Disulfide bond</keyword>
<dbReference type="EMBL" id="CAAHFG010000001">
    <property type="protein sequence ID" value="VGO13019.1"/>
    <property type="molecule type" value="Genomic_DNA"/>
</dbReference>
<evidence type="ECO:0000256" key="1">
    <source>
        <dbReference type="ARBA" id="ARBA00022729"/>
    </source>
</evidence>
<organism evidence="5 6">
    <name type="scientific">Pontiella desulfatans</name>
    <dbReference type="NCBI Taxonomy" id="2750659"/>
    <lineage>
        <taxon>Bacteria</taxon>
        <taxon>Pseudomonadati</taxon>
        <taxon>Kiritimatiellota</taxon>
        <taxon>Kiritimatiellia</taxon>
        <taxon>Kiritimatiellales</taxon>
        <taxon>Pontiellaceae</taxon>
        <taxon>Pontiella</taxon>
    </lineage>
</organism>
<evidence type="ECO:0000313" key="6">
    <source>
        <dbReference type="Proteomes" id="UP000366872"/>
    </source>
</evidence>
<sequence>MNRKKRVVAAFLASFAIVGASQAGLVAEWNFDDQTLANSGASTGLHDGSYVSGSSASPVAGTAVFTTNTPSGTGYALDLSSVSNYMMIANSSTNDVAYTNTFDSATNYSYSIWVKNPTNTWNGYGSIIAKGFEAWKQDDALKVGFELRAHNFLTAPEGVRVDAWGSTGASVRDPAPYTDLTDGVWHHLTYTYDGTSSNLNLYIDGSLRATGTNMVIRPAPGNLMLFGAVEGEEEVKQSDLICDTIQFYDHALSESEAVGLYIQQTAFYVDPGAIAFETAPGTLVVTSSVDVAYLSGTNVEVNVSFSNVTHAGAFSVVETQPLVLTNPFPAMTPINIAVDAGTVINGEIVACTAVIAWNEQGSTEVTEVKVPVTITITNYLPTADPVDVTTAQNTDADLTLSGSDPEGSNLTYTVVTQPANGTLTTNGALPNLTYHPDADFSGQDSFTYTVNDGDLDSAPATVTITVMSPSLSVTIQELGTAPEEVNPVNLSTNGPTDWVMLGRGGDISVRDEMAGSDYIGAVTVIGERTGAYGANPYLCSWTNGATVVSTNDVQGSWEGQGASGELSFAVTNLAAGDYSMDVYCSRWRATGQLTASIGAASASAAHTEGAVNGGAYYAVYTVDFTIETGDVLDVLVETTQQGHTYGNVSITAIALEMTSELVDPVPGDVSIAILYGTNMVMSWETAAGYKYGIEATDNLVSGTWTNIVENLDGTGGDLIITNAIPDDEPQLFFRSYLQD</sequence>
<evidence type="ECO:0000256" key="3">
    <source>
        <dbReference type="SAM" id="SignalP"/>
    </source>
</evidence>
<feature type="signal peptide" evidence="3">
    <location>
        <begin position="1"/>
        <end position="23"/>
    </location>
</feature>
<dbReference type="AlphaFoldDB" id="A0A6C2TZM3"/>
<accession>A0A6C2TZM3</accession>
<name>A0A6C2TZM3_PONDE</name>
<feature type="domain" description="LamG-like jellyroll fold" evidence="4">
    <location>
        <begin position="106"/>
        <end position="255"/>
    </location>
</feature>
<dbReference type="SUPFAM" id="SSF49899">
    <property type="entry name" value="Concanavalin A-like lectins/glucanases"/>
    <property type="match status" value="1"/>
</dbReference>
<dbReference type="SMART" id="SM00560">
    <property type="entry name" value="LamGL"/>
    <property type="match status" value="1"/>
</dbReference>
<evidence type="ECO:0000259" key="4">
    <source>
        <dbReference type="SMART" id="SM00560"/>
    </source>
</evidence>
<keyword evidence="6" id="KW-1185">Reference proteome</keyword>
<keyword evidence="1 3" id="KW-0732">Signal</keyword>
<dbReference type="Proteomes" id="UP000366872">
    <property type="component" value="Unassembled WGS sequence"/>
</dbReference>
<evidence type="ECO:0000313" key="5">
    <source>
        <dbReference type="EMBL" id="VGO13019.1"/>
    </source>
</evidence>
<gene>
    <name evidence="5" type="ORF">PDESU_01573</name>
</gene>
<evidence type="ECO:0000256" key="2">
    <source>
        <dbReference type="ARBA" id="ARBA00023157"/>
    </source>
</evidence>
<dbReference type="InterPro" id="IPR006558">
    <property type="entry name" value="LamG-like"/>
</dbReference>
<feature type="chain" id="PRO_5025568393" description="LamG-like jellyroll fold domain-containing protein" evidence="3">
    <location>
        <begin position="24"/>
        <end position="739"/>
    </location>
</feature>
<dbReference type="Pfam" id="PF17963">
    <property type="entry name" value="Big_9"/>
    <property type="match status" value="1"/>
</dbReference>